<dbReference type="Proteomes" id="UP000435036">
    <property type="component" value="Unassembled WGS sequence"/>
</dbReference>
<evidence type="ECO:0000313" key="9">
    <source>
        <dbReference type="EMBL" id="MVZ61819.1"/>
    </source>
</evidence>
<evidence type="ECO:0000256" key="6">
    <source>
        <dbReference type="ARBA" id="ARBA00023136"/>
    </source>
</evidence>
<keyword evidence="3 7" id="KW-0812">Transmembrane</keyword>
<sequence length="209" mass="23850">MLLNYLLNLPVASVIFALTIGLSIYVFSNPQWYGRLMLHPYSVYRDKSKWYLVLTSGLIHKDWMHLLFNMITFYYFGFGLEATFVQISGPLGHLWFALLYIVALVLSDIATIIQNKDNYGYHSLGASGAISAVLFSYILFDPKMLLGIFMIIPMPAYIFAVLYLGYCIWASKNASDGINHDAHLFGALTGILFTLILYPWIFKHFVSQF</sequence>
<keyword evidence="9" id="KW-0645">Protease</keyword>
<dbReference type="AlphaFoldDB" id="A0A6N8KYM2"/>
<dbReference type="PANTHER" id="PTHR43731:SF14">
    <property type="entry name" value="PRESENILIN-ASSOCIATED RHOMBOID-LIKE PROTEIN, MITOCHONDRIAL"/>
    <property type="match status" value="1"/>
</dbReference>
<dbReference type="Gene3D" id="1.20.1540.10">
    <property type="entry name" value="Rhomboid-like"/>
    <property type="match status" value="1"/>
</dbReference>
<comment type="subcellular location">
    <subcellularLocation>
        <location evidence="1">Membrane</location>
        <topology evidence="1">Multi-pass membrane protein</topology>
    </subcellularLocation>
</comment>
<dbReference type="Pfam" id="PF01694">
    <property type="entry name" value="Rhomboid"/>
    <property type="match status" value="1"/>
</dbReference>
<evidence type="ECO:0000313" key="10">
    <source>
        <dbReference type="Proteomes" id="UP000435036"/>
    </source>
</evidence>
<dbReference type="EMBL" id="WSQA01000004">
    <property type="protein sequence ID" value="MVZ61819.1"/>
    <property type="molecule type" value="Genomic_DNA"/>
</dbReference>
<dbReference type="SUPFAM" id="SSF144091">
    <property type="entry name" value="Rhomboid-like"/>
    <property type="match status" value="1"/>
</dbReference>
<dbReference type="RefSeq" id="WP_160368552.1">
    <property type="nucleotide sequence ID" value="NZ_WSQA01000004.1"/>
</dbReference>
<feature type="domain" description="Peptidase S54 rhomboid" evidence="8">
    <location>
        <begin position="48"/>
        <end position="198"/>
    </location>
</feature>
<dbReference type="InterPro" id="IPR035952">
    <property type="entry name" value="Rhomboid-like_sf"/>
</dbReference>
<evidence type="ECO:0000256" key="3">
    <source>
        <dbReference type="ARBA" id="ARBA00022692"/>
    </source>
</evidence>
<keyword evidence="4" id="KW-0378">Hydrolase</keyword>
<dbReference type="PANTHER" id="PTHR43731">
    <property type="entry name" value="RHOMBOID PROTEASE"/>
    <property type="match status" value="1"/>
</dbReference>
<comment type="similarity">
    <text evidence="2">Belongs to the peptidase S54 family.</text>
</comment>
<dbReference type="GO" id="GO:0016020">
    <property type="term" value="C:membrane"/>
    <property type="evidence" value="ECO:0007669"/>
    <property type="project" value="UniProtKB-SubCell"/>
</dbReference>
<feature type="transmembrane region" description="Helical" evidence="7">
    <location>
        <begin position="6"/>
        <end position="27"/>
    </location>
</feature>
<evidence type="ECO:0000259" key="8">
    <source>
        <dbReference type="Pfam" id="PF01694"/>
    </source>
</evidence>
<gene>
    <name evidence="9" type="ORF">GQF63_07305</name>
</gene>
<dbReference type="InterPro" id="IPR022764">
    <property type="entry name" value="Peptidase_S54_rhomboid_dom"/>
</dbReference>
<comment type="caution">
    <text evidence="9">The sequence shown here is derived from an EMBL/GenBank/DDBJ whole genome shotgun (WGS) entry which is preliminary data.</text>
</comment>
<feature type="transmembrane region" description="Helical" evidence="7">
    <location>
        <begin position="146"/>
        <end position="170"/>
    </location>
</feature>
<feature type="transmembrane region" description="Helical" evidence="7">
    <location>
        <begin position="182"/>
        <end position="201"/>
    </location>
</feature>
<accession>A0A6N8KYM2</accession>
<evidence type="ECO:0000256" key="5">
    <source>
        <dbReference type="ARBA" id="ARBA00022989"/>
    </source>
</evidence>
<organism evidence="9 10">
    <name type="scientific">Sphingobacterium humi</name>
    <dbReference type="NCBI Taxonomy" id="1796905"/>
    <lineage>
        <taxon>Bacteria</taxon>
        <taxon>Pseudomonadati</taxon>
        <taxon>Bacteroidota</taxon>
        <taxon>Sphingobacteriia</taxon>
        <taxon>Sphingobacteriales</taxon>
        <taxon>Sphingobacteriaceae</taxon>
        <taxon>Sphingobacterium</taxon>
    </lineage>
</organism>
<evidence type="ECO:0000256" key="1">
    <source>
        <dbReference type="ARBA" id="ARBA00004141"/>
    </source>
</evidence>
<dbReference type="GO" id="GO:0004252">
    <property type="term" value="F:serine-type endopeptidase activity"/>
    <property type="evidence" value="ECO:0007669"/>
    <property type="project" value="InterPro"/>
</dbReference>
<dbReference type="InterPro" id="IPR050925">
    <property type="entry name" value="Rhomboid_protease_S54"/>
</dbReference>
<reference evidence="9 10" key="1">
    <citation type="submission" date="2019-12" db="EMBL/GenBank/DDBJ databases">
        <authorList>
            <person name="Dong K."/>
        </authorList>
    </citation>
    <scope>NUCLEOTIDE SEQUENCE [LARGE SCALE GENOMIC DNA]</scope>
    <source>
        <strain evidence="9 10">JCM 31225</strain>
    </source>
</reference>
<protein>
    <submittedName>
        <fullName evidence="9">Rhomboid family intramembrane serine protease</fullName>
    </submittedName>
</protein>
<keyword evidence="6 7" id="KW-0472">Membrane</keyword>
<evidence type="ECO:0000256" key="2">
    <source>
        <dbReference type="ARBA" id="ARBA00009045"/>
    </source>
</evidence>
<name>A0A6N8KYM2_9SPHI</name>
<feature type="transmembrane region" description="Helical" evidence="7">
    <location>
        <begin position="93"/>
        <end position="113"/>
    </location>
</feature>
<evidence type="ECO:0000256" key="4">
    <source>
        <dbReference type="ARBA" id="ARBA00022801"/>
    </source>
</evidence>
<evidence type="ECO:0000256" key="7">
    <source>
        <dbReference type="SAM" id="Phobius"/>
    </source>
</evidence>
<keyword evidence="5 7" id="KW-1133">Transmembrane helix</keyword>
<feature type="transmembrane region" description="Helical" evidence="7">
    <location>
        <begin position="66"/>
        <end position="87"/>
    </location>
</feature>
<proteinExistence type="inferred from homology"/>
<feature type="transmembrane region" description="Helical" evidence="7">
    <location>
        <begin position="120"/>
        <end position="140"/>
    </location>
</feature>
<dbReference type="GO" id="GO:0006508">
    <property type="term" value="P:proteolysis"/>
    <property type="evidence" value="ECO:0007669"/>
    <property type="project" value="UniProtKB-KW"/>
</dbReference>
<keyword evidence="10" id="KW-1185">Reference proteome</keyword>
<dbReference type="OrthoDB" id="9807874at2"/>